<name>A0ABR2LC17_9EUKA</name>
<accession>A0ABR2LC17</accession>
<evidence type="ECO:0000313" key="2">
    <source>
        <dbReference type="Proteomes" id="UP001470230"/>
    </source>
</evidence>
<organism evidence="1 2">
    <name type="scientific">Tritrichomonas musculus</name>
    <dbReference type="NCBI Taxonomy" id="1915356"/>
    <lineage>
        <taxon>Eukaryota</taxon>
        <taxon>Metamonada</taxon>
        <taxon>Parabasalia</taxon>
        <taxon>Tritrichomonadida</taxon>
        <taxon>Tritrichomonadidae</taxon>
        <taxon>Tritrichomonas</taxon>
    </lineage>
</organism>
<evidence type="ECO:0000313" key="1">
    <source>
        <dbReference type="EMBL" id="KAK8900621.1"/>
    </source>
</evidence>
<keyword evidence="2" id="KW-1185">Reference proteome</keyword>
<protein>
    <recommendedName>
        <fullName evidence="3">MADS-box domain-containing protein</fullName>
    </recommendedName>
</protein>
<dbReference type="Proteomes" id="UP001470230">
    <property type="component" value="Unassembled WGS sequence"/>
</dbReference>
<gene>
    <name evidence="1" type="ORF">M9Y10_002950</name>
</gene>
<dbReference type="EMBL" id="JAPFFF010000001">
    <property type="protein sequence ID" value="KAK8900621.1"/>
    <property type="molecule type" value="Genomic_DNA"/>
</dbReference>
<comment type="caution">
    <text evidence="1">The sequence shown here is derived from an EMBL/GenBank/DDBJ whole genome shotgun (WGS) entry which is preliminary data.</text>
</comment>
<proteinExistence type="predicted"/>
<evidence type="ECO:0008006" key="3">
    <source>
        <dbReference type="Google" id="ProtNLM"/>
    </source>
</evidence>
<reference evidence="1 2" key="1">
    <citation type="submission" date="2024-04" db="EMBL/GenBank/DDBJ databases">
        <title>Tritrichomonas musculus Genome.</title>
        <authorList>
            <person name="Alves-Ferreira E."/>
            <person name="Grigg M."/>
            <person name="Lorenzi H."/>
            <person name="Galac M."/>
        </authorList>
    </citation>
    <scope>NUCLEOTIDE SEQUENCE [LARGE SCALE GENOMIC DNA]</scope>
    <source>
        <strain evidence="1 2">EAF2021</strain>
    </source>
</reference>
<sequence length="205" mass="23971">MQDCNYHVVKIQIDRRRKKLTQQTIHDNEKLNLRIIRNKAKLQLLDKKMVKNGGKKMNMAELYNIALTLGRIINRKVDRLARRNRKGLLCWLVESCDIIACDQMSLQRRINNYPFPNITQQVDSIIPQVEDINAQQEIFQPENDDECNDNSNECNILTEEFKSSIYQQLYPSISDDFKLPPLINLNGNESANEQDLSIFNLINYS</sequence>